<organism evidence="11 12">
    <name type="scientific">Austwickia chelonae NBRC 105200</name>
    <dbReference type="NCBI Taxonomy" id="1184607"/>
    <lineage>
        <taxon>Bacteria</taxon>
        <taxon>Bacillati</taxon>
        <taxon>Actinomycetota</taxon>
        <taxon>Actinomycetes</taxon>
        <taxon>Micrococcales</taxon>
        <taxon>Dermatophilaceae</taxon>
        <taxon>Austwickia</taxon>
    </lineage>
</organism>
<dbReference type="Gene3D" id="2.40.10.10">
    <property type="entry name" value="Trypsin-like serine proteases"/>
    <property type="match status" value="2"/>
</dbReference>
<evidence type="ECO:0000313" key="11">
    <source>
        <dbReference type="EMBL" id="GAB77381.1"/>
    </source>
</evidence>
<accession>K6ULM6</accession>
<keyword evidence="12" id="KW-1185">Reference proteome</keyword>
<keyword evidence="9" id="KW-0732">Signal</keyword>
<keyword evidence="3" id="KW-0378">Hydrolase</keyword>
<dbReference type="AlphaFoldDB" id="K6ULM6"/>
<dbReference type="InterPro" id="IPR009003">
    <property type="entry name" value="Peptidase_S1_PA"/>
</dbReference>
<comment type="similarity">
    <text evidence="1">Belongs to the peptidase S1 family.</text>
</comment>
<evidence type="ECO:0000256" key="4">
    <source>
        <dbReference type="ARBA" id="ARBA00022825"/>
    </source>
</evidence>
<protein>
    <submittedName>
        <fullName evidence="11">Putative peptidase</fullName>
    </submittedName>
</protein>
<sequence length="411" mass="43175">MSLTFGMLGALTAVALASGSASIPAHSATPPNSGKSPRSDLERMAADHLSQAFGLSKPEAMNRVREQEGHSRTALTIAEKLGDRSPGSFIDQKRGKLVVNVSDDEAATLVGGEKVEARVVGTTASQLAQIRQQAEQRLGSMMRSSAVDTTRNMIVLSVPAKDLAAAGQATSDLSKVEIQESPDDAVPLSHPVSAMDKKAHIGGGDRIDYKLANGNVYSCSYGFSVTKGNEEGFVTAGHCAEKGRKFTKESKSLGEIKEFSFPGEDMAYASLDMTQWIGDASVNKMSGGEMAPVKGSTEAAVGAAVCKSGLSTKWTCGTITAKNATSVNSPNDPKTRHEIKGLTETDVCALRGDSGGPWMAGDQAQGVTSSGNATSFKDGKCQNSRGDKIKTHFQPINPILKKYGLTLKVSK</sequence>
<dbReference type="EMBL" id="BAGZ01000005">
    <property type="protein sequence ID" value="GAB77381.1"/>
    <property type="molecule type" value="Genomic_DNA"/>
</dbReference>
<dbReference type="Pfam" id="PF00089">
    <property type="entry name" value="Trypsin"/>
    <property type="match status" value="1"/>
</dbReference>
<proteinExistence type="inferred from homology"/>
<dbReference type="GO" id="GO:0006508">
    <property type="term" value="P:proteolysis"/>
    <property type="evidence" value="ECO:0007669"/>
    <property type="project" value="UniProtKB-KW"/>
</dbReference>
<feature type="region of interest" description="Disordered" evidence="8">
    <location>
        <begin position="22"/>
        <end position="42"/>
    </location>
</feature>
<feature type="active site" description="Charge relay system" evidence="6">
    <location>
        <position position="238"/>
    </location>
</feature>
<dbReference type="InterPro" id="IPR001254">
    <property type="entry name" value="Trypsin_dom"/>
</dbReference>
<dbReference type="STRING" id="100225.SAMN05421595_1209"/>
<dbReference type="InterPro" id="IPR001316">
    <property type="entry name" value="Pept_S1A_streptogrisin"/>
</dbReference>
<dbReference type="InterPro" id="IPR043504">
    <property type="entry name" value="Peptidase_S1_PA_chymotrypsin"/>
</dbReference>
<evidence type="ECO:0000256" key="2">
    <source>
        <dbReference type="ARBA" id="ARBA00022670"/>
    </source>
</evidence>
<evidence type="ECO:0000256" key="3">
    <source>
        <dbReference type="ARBA" id="ARBA00022801"/>
    </source>
</evidence>
<dbReference type="PIRSF" id="PIRSF001134">
    <property type="entry name" value="Streptogrisin"/>
    <property type="match status" value="1"/>
</dbReference>
<gene>
    <name evidence="11" type="ORF">AUCHE_05_02900</name>
</gene>
<dbReference type="SUPFAM" id="SSF50494">
    <property type="entry name" value="Trypsin-like serine proteases"/>
    <property type="match status" value="1"/>
</dbReference>
<evidence type="ECO:0000256" key="8">
    <source>
        <dbReference type="SAM" id="MobiDB-lite"/>
    </source>
</evidence>
<dbReference type="PRINTS" id="PR00861">
    <property type="entry name" value="ALYTICPTASE"/>
</dbReference>
<keyword evidence="2" id="KW-0645">Protease</keyword>
<evidence type="ECO:0000313" key="12">
    <source>
        <dbReference type="Proteomes" id="UP000008495"/>
    </source>
</evidence>
<name>K6ULM6_9MICO</name>
<comment type="caution">
    <text evidence="11">The sequence shown here is derived from an EMBL/GenBank/DDBJ whole genome shotgun (WGS) entry which is preliminary data.</text>
</comment>
<feature type="disulfide bond" evidence="7">
    <location>
        <begin position="348"/>
        <end position="381"/>
    </location>
</feature>
<feature type="signal peptide" evidence="9">
    <location>
        <begin position="1"/>
        <end position="27"/>
    </location>
</feature>
<evidence type="ECO:0000256" key="9">
    <source>
        <dbReference type="SAM" id="SignalP"/>
    </source>
</evidence>
<feature type="disulfide bond" evidence="7">
    <location>
        <begin position="306"/>
        <end position="316"/>
    </location>
</feature>
<evidence type="ECO:0000259" key="10">
    <source>
        <dbReference type="Pfam" id="PF00089"/>
    </source>
</evidence>
<feature type="active site" description="Charge relay system" evidence="6">
    <location>
        <position position="354"/>
    </location>
</feature>
<keyword evidence="5 7" id="KW-1015">Disulfide bond</keyword>
<feature type="domain" description="Peptidase S1" evidence="10">
    <location>
        <begin position="229"/>
        <end position="373"/>
    </location>
</feature>
<evidence type="ECO:0000256" key="5">
    <source>
        <dbReference type="ARBA" id="ARBA00023157"/>
    </source>
</evidence>
<feature type="active site" description="Charge relay system" evidence="6">
    <location>
        <position position="265"/>
    </location>
</feature>
<dbReference type="GO" id="GO:0004252">
    <property type="term" value="F:serine-type endopeptidase activity"/>
    <property type="evidence" value="ECO:0007669"/>
    <property type="project" value="InterPro"/>
</dbReference>
<evidence type="ECO:0000256" key="1">
    <source>
        <dbReference type="ARBA" id="ARBA00007664"/>
    </source>
</evidence>
<keyword evidence="4" id="KW-0720">Serine protease</keyword>
<dbReference type="CDD" id="cd21112">
    <property type="entry name" value="alphaLP-like"/>
    <property type="match status" value="1"/>
</dbReference>
<dbReference type="Proteomes" id="UP000008495">
    <property type="component" value="Unassembled WGS sequence"/>
</dbReference>
<feature type="chain" id="PRO_5003894987" evidence="9">
    <location>
        <begin position="28"/>
        <end position="411"/>
    </location>
</feature>
<feature type="disulfide bond" evidence="7">
    <location>
        <begin position="219"/>
        <end position="239"/>
    </location>
</feature>
<evidence type="ECO:0000256" key="7">
    <source>
        <dbReference type="PIRSR" id="PIRSR001134-2"/>
    </source>
</evidence>
<reference evidence="11 12" key="1">
    <citation type="submission" date="2012-08" db="EMBL/GenBank/DDBJ databases">
        <title>Whole genome shotgun sequence of Austwickia chelonae NBRC 105200.</title>
        <authorList>
            <person name="Yoshida I."/>
            <person name="Hosoyama A."/>
            <person name="Tsuchikane K."/>
            <person name="Katsumata H."/>
            <person name="Ando Y."/>
            <person name="Ohji S."/>
            <person name="Hamada M."/>
            <person name="Tamura T."/>
            <person name="Yamazoe A."/>
            <person name="Yamazaki S."/>
            <person name="Fujita N."/>
        </authorList>
    </citation>
    <scope>NUCLEOTIDE SEQUENCE [LARGE SCALE GENOMIC DNA]</scope>
    <source>
        <strain evidence="11 12">NBRC 105200</strain>
    </source>
</reference>
<dbReference type="eggNOG" id="COG3979">
    <property type="taxonomic scope" value="Bacteria"/>
</dbReference>
<evidence type="ECO:0000256" key="6">
    <source>
        <dbReference type="PIRSR" id="PIRSR001134-1"/>
    </source>
</evidence>